<evidence type="ECO:0000313" key="17">
    <source>
        <dbReference type="WBParaSite" id="SVE_0287400.1"/>
    </source>
</evidence>
<dbReference type="GO" id="GO:0005737">
    <property type="term" value="C:cytoplasm"/>
    <property type="evidence" value="ECO:0007669"/>
    <property type="project" value="TreeGrafter"/>
</dbReference>
<feature type="active site" description="Proton donor" evidence="10 12">
    <location>
        <position position="162"/>
    </location>
</feature>
<protein>
    <recommendedName>
        <fullName evidence="9 13">Ubiquitin carboxyl-terminal hydrolase</fullName>
        <ecNumber evidence="9 13">3.4.19.12</ecNumber>
    </recommendedName>
</protein>
<evidence type="ECO:0000256" key="4">
    <source>
        <dbReference type="ARBA" id="ARBA00022670"/>
    </source>
</evidence>
<evidence type="ECO:0000256" key="9">
    <source>
        <dbReference type="PIRNR" id="PIRNR038120"/>
    </source>
</evidence>
<dbReference type="PROSITE" id="PS52049">
    <property type="entry name" value="ULD"/>
    <property type="match status" value="1"/>
</dbReference>
<dbReference type="GO" id="GO:0005634">
    <property type="term" value="C:nucleus"/>
    <property type="evidence" value="ECO:0007669"/>
    <property type="project" value="UniProtKB-SubCell"/>
</dbReference>
<keyword evidence="6 9" id="KW-0378">Hydrolase</keyword>
<dbReference type="FunFam" id="3.40.532.10:FF:000003">
    <property type="entry name" value="Ubiquitin carboxyl-terminal hydrolase"/>
    <property type="match status" value="1"/>
</dbReference>
<dbReference type="InterPro" id="IPR038765">
    <property type="entry name" value="Papain-like_cys_pep_sf"/>
</dbReference>
<name>A0A0K0F248_STRVS</name>
<keyword evidence="8" id="KW-0539">Nucleus</keyword>
<dbReference type="EC" id="3.4.19.12" evidence="9 13"/>
<dbReference type="Pfam" id="PF18031">
    <property type="entry name" value="UCH_C"/>
    <property type="match status" value="1"/>
</dbReference>
<comment type="subcellular location">
    <subcellularLocation>
        <location evidence="2">Nucleus</location>
    </subcellularLocation>
</comment>
<evidence type="ECO:0000256" key="1">
    <source>
        <dbReference type="ARBA" id="ARBA00000707"/>
    </source>
</evidence>
<dbReference type="InterPro" id="IPR036959">
    <property type="entry name" value="Peptidase_C12_UCH_sf"/>
</dbReference>
<dbReference type="Pfam" id="PF01088">
    <property type="entry name" value="Peptidase_C12"/>
    <property type="match status" value="1"/>
</dbReference>
<keyword evidence="14" id="KW-0175">Coiled coil</keyword>
<dbReference type="PANTHER" id="PTHR10589">
    <property type="entry name" value="UBIQUITIN CARBOXYL-TERMINAL HYDROLASE"/>
    <property type="match status" value="1"/>
</dbReference>
<evidence type="ECO:0000256" key="10">
    <source>
        <dbReference type="PIRSR" id="PIRSR038120-1"/>
    </source>
</evidence>
<keyword evidence="4 9" id="KW-0645">Protease</keyword>
<dbReference type="GO" id="GO:0004843">
    <property type="term" value="F:cysteine-type deubiquitinase activity"/>
    <property type="evidence" value="ECO:0007669"/>
    <property type="project" value="UniProtKB-UniRule"/>
</dbReference>
<dbReference type="SUPFAM" id="SSF54001">
    <property type="entry name" value="Cysteine proteinases"/>
    <property type="match status" value="1"/>
</dbReference>
<organism evidence="16 17">
    <name type="scientific">Strongyloides venezuelensis</name>
    <name type="common">Threadworm</name>
    <dbReference type="NCBI Taxonomy" id="75913"/>
    <lineage>
        <taxon>Eukaryota</taxon>
        <taxon>Metazoa</taxon>
        <taxon>Ecdysozoa</taxon>
        <taxon>Nematoda</taxon>
        <taxon>Chromadorea</taxon>
        <taxon>Rhabditida</taxon>
        <taxon>Tylenchina</taxon>
        <taxon>Panagrolaimomorpha</taxon>
        <taxon>Strongyloidoidea</taxon>
        <taxon>Strongyloididae</taxon>
        <taxon>Strongyloides</taxon>
    </lineage>
</organism>
<evidence type="ECO:0000256" key="6">
    <source>
        <dbReference type="ARBA" id="ARBA00022801"/>
    </source>
</evidence>
<dbReference type="AlphaFoldDB" id="A0A0K0F248"/>
<dbReference type="PROSITE" id="PS52048">
    <property type="entry name" value="UCH_DOMAIN"/>
    <property type="match status" value="1"/>
</dbReference>
<evidence type="ECO:0000256" key="5">
    <source>
        <dbReference type="ARBA" id="ARBA00022786"/>
    </source>
</evidence>
<keyword evidence="5 9" id="KW-0833">Ubl conjugation pathway</keyword>
<dbReference type="GO" id="GO:0016579">
    <property type="term" value="P:protein deubiquitination"/>
    <property type="evidence" value="ECO:0007669"/>
    <property type="project" value="InterPro"/>
</dbReference>
<keyword evidence="7 9" id="KW-0788">Thiol protease</keyword>
<reference evidence="17" key="2">
    <citation type="submission" date="2015-08" db="UniProtKB">
        <authorList>
            <consortium name="WormBaseParasite"/>
        </authorList>
    </citation>
    <scope>IDENTIFICATION</scope>
</reference>
<feature type="active site" description="Nucleophile" evidence="10 12">
    <location>
        <position position="87"/>
    </location>
</feature>
<dbReference type="Proteomes" id="UP000035680">
    <property type="component" value="Unassembled WGS sequence"/>
</dbReference>
<feature type="site" description="Transition state stabilizer" evidence="12">
    <location>
        <position position="81"/>
    </location>
</feature>
<evidence type="ECO:0000259" key="15">
    <source>
        <dbReference type="PROSITE" id="PS52048"/>
    </source>
</evidence>
<feature type="coiled-coil region" evidence="14">
    <location>
        <begin position="220"/>
        <end position="270"/>
    </location>
</feature>
<dbReference type="InterPro" id="IPR017390">
    <property type="entry name" value="Ubiquitinyl_hydrolase_UCH37"/>
</dbReference>
<evidence type="ECO:0000256" key="7">
    <source>
        <dbReference type="ARBA" id="ARBA00022807"/>
    </source>
</evidence>
<reference evidence="16" key="1">
    <citation type="submission" date="2014-07" db="EMBL/GenBank/DDBJ databases">
        <authorList>
            <person name="Martin A.A"/>
            <person name="De Silva N."/>
        </authorList>
    </citation>
    <scope>NUCLEOTIDE SEQUENCE</scope>
</reference>
<proteinExistence type="inferred from homology"/>
<dbReference type="PANTHER" id="PTHR10589:SF16">
    <property type="entry name" value="UBIQUITIN CARBOXYL-TERMINAL HYDROLASE ISOZYME L5"/>
    <property type="match status" value="1"/>
</dbReference>
<sequence>MSDNSNGNWCLIESDPGLFTEMIKGLGVTGIQVEELYSLDDSSFKDMHPVYGLIFLFKWRPGATSTGTITTDENGIFFAQQVITNACATQSIINLLLNVKDENVGLGNILEDFKNFTVSFDPANRGLCLSNSEPIRQIHNSFGKQTFFELDVPQSEKEEAYHYVTFIPYNGHVYELDGLKDGPIDHGSYDISKGWLPEVISCLKQKIETYNKGEISFNLMAVVGDKLEKMEKELNALKSSQKNDENSFEIKELERSIRYELDKREKVRKENIRRKHNYIPFLMELLKALGKDNKLIPLIEHEMRKQDSSS</sequence>
<dbReference type="PRINTS" id="PR00707">
    <property type="entry name" value="UBCTHYDRLASE"/>
</dbReference>
<dbReference type="Gene3D" id="3.40.532.10">
    <property type="entry name" value="Peptidase C12, ubiquitin carboxyl-terminal hydrolase"/>
    <property type="match status" value="1"/>
</dbReference>
<feature type="site" description="Important for enzyme activity" evidence="11 12">
    <location>
        <position position="177"/>
    </location>
</feature>
<dbReference type="PIRSF" id="PIRSF038120">
    <property type="entry name" value="Ubiquitinyl_hydrolase_UCH37"/>
    <property type="match status" value="1"/>
</dbReference>
<evidence type="ECO:0000256" key="3">
    <source>
        <dbReference type="ARBA" id="ARBA00009326"/>
    </source>
</evidence>
<dbReference type="STRING" id="75913.A0A0K0F248"/>
<evidence type="ECO:0000313" key="16">
    <source>
        <dbReference type="Proteomes" id="UP000035680"/>
    </source>
</evidence>
<evidence type="ECO:0000256" key="14">
    <source>
        <dbReference type="SAM" id="Coils"/>
    </source>
</evidence>
<evidence type="ECO:0000256" key="11">
    <source>
        <dbReference type="PIRSR" id="PIRSR038120-2"/>
    </source>
</evidence>
<keyword evidence="16" id="KW-1185">Reference proteome</keyword>
<evidence type="ECO:0000256" key="2">
    <source>
        <dbReference type="ARBA" id="ARBA00004123"/>
    </source>
</evidence>
<dbReference type="CDD" id="cd09617">
    <property type="entry name" value="Peptidase_C12_UCH37_BAP1"/>
    <property type="match status" value="1"/>
</dbReference>
<accession>A0A0K0F248</accession>
<dbReference type="InterPro" id="IPR041507">
    <property type="entry name" value="UCH_C"/>
</dbReference>
<dbReference type="GO" id="GO:0006511">
    <property type="term" value="P:ubiquitin-dependent protein catabolic process"/>
    <property type="evidence" value="ECO:0007669"/>
    <property type="project" value="UniProtKB-UniRule"/>
</dbReference>
<comment type="similarity">
    <text evidence="3 9 12 13">Belongs to the peptidase C12 family.</text>
</comment>
<evidence type="ECO:0000256" key="12">
    <source>
        <dbReference type="PROSITE-ProRule" id="PRU01393"/>
    </source>
</evidence>
<evidence type="ECO:0000256" key="13">
    <source>
        <dbReference type="RuleBase" id="RU361215"/>
    </source>
</evidence>
<feature type="domain" description="UCH catalytic" evidence="15">
    <location>
        <begin position="8"/>
        <end position="224"/>
    </location>
</feature>
<dbReference type="InterPro" id="IPR001578">
    <property type="entry name" value="Peptidase_C12_UCH"/>
</dbReference>
<comment type="catalytic activity">
    <reaction evidence="1 9 12 13">
        <text>Thiol-dependent hydrolysis of ester, thioester, amide, peptide and isopeptide bonds formed by the C-terminal Gly of ubiquitin (a 76-residue protein attached to proteins as an intracellular targeting signal).</text>
        <dbReference type="EC" id="3.4.19.12"/>
    </reaction>
</comment>
<dbReference type="WBParaSite" id="SVE_0287400.1">
    <property type="protein sequence ID" value="SVE_0287400.1"/>
    <property type="gene ID" value="SVE_0287400"/>
</dbReference>
<evidence type="ECO:0000256" key="8">
    <source>
        <dbReference type="ARBA" id="ARBA00023242"/>
    </source>
</evidence>